<organism evidence="1 2">
    <name type="scientific">Undibacterium curvum</name>
    <dbReference type="NCBI Taxonomy" id="2762294"/>
    <lineage>
        <taxon>Bacteria</taxon>
        <taxon>Pseudomonadati</taxon>
        <taxon>Pseudomonadota</taxon>
        <taxon>Betaproteobacteria</taxon>
        <taxon>Burkholderiales</taxon>
        <taxon>Oxalobacteraceae</taxon>
        <taxon>Undibacterium</taxon>
    </lineage>
</organism>
<evidence type="ECO:0008006" key="3">
    <source>
        <dbReference type="Google" id="ProtNLM"/>
    </source>
</evidence>
<sequence length="144" mass="15434">MCAPLLLVATGSDANQSATDLGRKLYTGQLPVSAQLRGQDIALPSMASRCVNCHSNASSQASGKANATTDKLAQNFAPALEAGVLRNRQSRRGGPASSYELGSFCRVLRTGIDPAHILISRNMPVFQINDEQCSALWQFLNQTR</sequence>
<name>A0ABR7A436_9BURK</name>
<evidence type="ECO:0000313" key="2">
    <source>
        <dbReference type="Proteomes" id="UP000654304"/>
    </source>
</evidence>
<dbReference type="Proteomes" id="UP000654304">
    <property type="component" value="Unassembled WGS sequence"/>
</dbReference>
<proteinExistence type="predicted"/>
<protein>
    <recommendedName>
        <fullName evidence="3">Cytochrome c domain-containing protein</fullName>
    </recommendedName>
</protein>
<dbReference type="InterPro" id="IPR036909">
    <property type="entry name" value="Cyt_c-like_dom_sf"/>
</dbReference>
<evidence type="ECO:0000313" key="1">
    <source>
        <dbReference type="EMBL" id="MBC3931676.1"/>
    </source>
</evidence>
<dbReference type="EMBL" id="JACOGD010000004">
    <property type="protein sequence ID" value="MBC3931676.1"/>
    <property type="molecule type" value="Genomic_DNA"/>
</dbReference>
<accession>A0ABR7A436</accession>
<reference evidence="1 2" key="1">
    <citation type="submission" date="2020-08" db="EMBL/GenBank/DDBJ databases">
        <title>Novel species isolated from subtropical streams in China.</title>
        <authorList>
            <person name="Lu H."/>
        </authorList>
    </citation>
    <scope>NUCLEOTIDE SEQUENCE [LARGE SCALE GENOMIC DNA]</scope>
    <source>
        <strain evidence="1 2">CY22W</strain>
    </source>
</reference>
<keyword evidence="2" id="KW-1185">Reference proteome</keyword>
<comment type="caution">
    <text evidence="1">The sequence shown here is derived from an EMBL/GenBank/DDBJ whole genome shotgun (WGS) entry which is preliminary data.</text>
</comment>
<dbReference type="SUPFAM" id="SSF46626">
    <property type="entry name" value="Cytochrome c"/>
    <property type="match status" value="1"/>
</dbReference>
<gene>
    <name evidence="1" type="ORF">H8K43_08350</name>
</gene>